<evidence type="ECO:0000313" key="3">
    <source>
        <dbReference type="Proteomes" id="UP000239187"/>
    </source>
</evidence>
<organism evidence="2 3">
    <name type="scientific">Arthrobacter agilis</name>
    <dbReference type="NCBI Taxonomy" id="37921"/>
    <lineage>
        <taxon>Bacteria</taxon>
        <taxon>Bacillati</taxon>
        <taxon>Actinomycetota</taxon>
        <taxon>Actinomycetes</taxon>
        <taxon>Micrococcales</taxon>
        <taxon>Micrococcaceae</taxon>
        <taxon>Arthrobacter</taxon>
    </lineage>
</organism>
<keyword evidence="1" id="KW-0472">Membrane</keyword>
<dbReference type="Pfam" id="PF10031">
    <property type="entry name" value="DUF2273"/>
    <property type="match status" value="1"/>
</dbReference>
<accession>A0A2L0UGD1</accession>
<sequence length="60" mass="6374">MSRSTIGLFVGLLLGFVAVFGGFLEFLAVIIFAAVGLLIGRFLDGSLDLNQLAGSRTKRN</sequence>
<proteinExistence type="predicted"/>
<dbReference type="AlphaFoldDB" id="A0A2L0UGD1"/>
<protein>
    <recommendedName>
        <fullName evidence="4">DUF2273 domain-containing protein</fullName>
    </recommendedName>
</protein>
<reference evidence="2 3" key="1">
    <citation type="submission" date="2017-11" db="EMBL/GenBank/DDBJ databases">
        <title>Draft genome of Arthrobacter agilis strain UMCV2, a plant growth-promoting rhizobacterium and biocontrol capacity of phytopathogenic fungi.</title>
        <authorList>
            <person name="Martinez-Camara R."/>
            <person name="Santoyo G."/>
            <person name="Moreno-Hagelsieb G."/>
            <person name="Valencia-Cantero E."/>
        </authorList>
    </citation>
    <scope>NUCLEOTIDE SEQUENCE [LARGE SCALE GENOMIC DNA]</scope>
    <source>
        <strain evidence="2 3">UMCV2</strain>
    </source>
</reference>
<name>A0A2L0UGD1_9MICC</name>
<dbReference type="InterPro" id="IPR018730">
    <property type="entry name" value="DUF2273"/>
</dbReference>
<feature type="transmembrane region" description="Helical" evidence="1">
    <location>
        <begin position="6"/>
        <end position="39"/>
    </location>
</feature>
<evidence type="ECO:0000313" key="2">
    <source>
        <dbReference type="EMBL" id="AUZ88311.1"/>
    </source>
</evidence>
<evidence type="ECO:0000256" key="1">
    <source>
        <dbReference type="SAM" id="Phobius"/>
    </source>
</evidence>
<dbReference type="RefSeq" id="WP_208739434.1">
    <property type="nucleotide sequence ID" value="NZ_CP024915.1"/>
</dbReference>
<dbReference type="Proteomes" id="UP000239187">
    <property type="component" value="Chromosome"/>
</dbReference>
<evidence type="ECO:0008006" key="4">
    <source>
        <dbReference type="Google" id="ProtNLM"/>
    </source>
</evidence>
<keyword evidence="1" id="KW-1133">Transmembrane helix</keyword>
<dbReference type="EMBL" id="CP024915">
    <property type="protein sequence ID" value="AUZ88311.1"/>
    <property type="molecule type" value="Genomic_DNA"/>
</dbReference>
<keyword evidence="1" id="KW-0812">Transmembrane</keyword>
<gene>
    <name evidence="2" type="ORF">CVO76_12200</name>
</gene>